<proteinExistence type="predicted"/>
<dbReference type="AlphaFoldDB" id="A0A0H2SKL0"/>
<accession>A0A0H2SKL0</accession>
<gene>
    <name evidence="2" type="ORF">SCHPADRAFT_936969</name>
</gene>
<keyword evidence="3" id="KW-1185">Reference proteome</keyword>
<dbReference type="EMBL" id="KQ085903">
    <property type="protein sequence ID" value="KLO17606.1"/>
    <property type="molecule type" value="Genomic_DNA"/>
</dbReference>
<protein>
    <submittedName>
        <fullName evidence="2">Uncharacterized protein</fullName>
    </submittedName>
</protein>
<feature type="region of interest" description="Disordered" evidence="1">
    <location>
        <begin position="213"/>
        <end position="253"/>
    </location>
</feature>
<evidence type="ECO:0000256" key="1">
    <source>
        <dbReference type="SAM" id="MobiDB-lite"/>
    </source>
</evidence>
<dbReference type="Proteomes" id="UP000053477">
    <property type="component" value="Unassembled WGS sequence"/>
</dbReference>
<reference evidence="2 3" key="1">
    <citation type="submission" date="2015-04" db="EMBL/GenBank/DDBJ databases">
        <title>Complete genome sequence of Schizopora paradoxa KUC8140, a cosmopolitan wood degrader in East Asia.</title>
        <authorList>
            <consortium name="DOE Joint Genome Institute"/>
            <person name="Min B."/>
            <person name="Park H."/>
            <person name="Jang Y."/>
            <person name="Kim J.-J."/>
            <person name="Kim K.H."/>
            <person name="Pangilinan J."/>
            <person name="Lipzen A."/>
            <person name="Riley R."/>
            <person name="Grigoriev I.V."/>
            <person name="Spatafora J.W."/>
            <person name="Choi I.-G."/>
        </authorList>
    </citation>
    <scope>NUCLEOTIDE SEQUENCE [LARGE SCALE GENOMIC DNA]</scope>
    <source>
        <strain evidence="2 3">KUC8140</strain>
    </source>
</reference>
<evidence type="ECO:0000313" key="2">
    <source>
        <dbReference type="EMBL" id="KLO17606.1"/>
    </source>
</evidence>
<name>A0A0H2SKL0_9AGAM</name>
<feature type="compositionally biased region" description="Low complexity" evidence="1">
    <location>
        <begin position="213"/>
        <end position="247"/>
    </location>
</feature>
<evidence type="ECO:0000313" key="3">
    <source>
        <dbReference type="Proteomes" id="UP000053477"/>
    </source>
</evidence>
<sequence>MAASLKHPRLRNLVQERGRDLDRSLVHFFVFDSGRRRGLVSRRENPGASSPCLLKHCLQEANAKTSLLRLPLLLSDYLHITAPMTLLLRRPSQNRHEVMAAYCPPTLIYDNTPSGIECHSSIPYYDDLYTEPLKRKTFSRKSSAQRLRDAVGVGLRACRSKLGSRPTTPRKCDDDDNLSIMCAGLENYPEHEDERRRSSGSYYSVSSSSFEPVYSSSSPSSPSTSLQSPISPLSSSRSHSTSDSSPEPSSPAYPIPHQFAFPLVSLTQAAEETVIAKRPELYERASIESMASCVTSRWVSRTGYYQDSSGAVDVEWQYDNILSLYESSSSTTSDGPYDDSEELLPPLPPAVVSSLARSGPKPARKRNVLRRCPRKHTGGRTLREEYIELEVRRSA</sequence>
<organism evidence="2 3">
    <name type="scientific">Schizopora paradoxa</name>
    <dbReference type="NCBI Taxonomy" id="27342"/>
    <lineage>
        <taxon>Eukaryota</taxon>
        <taxon>Fungi</taxon>
        <taxon>Dikarya</taxon>
        <taxon>Basidiomycota</taxon>
        <taxon>Agaricomycotina</taxon>
        <taxon>Agaricomycetes</taxon>
        <taxon>Hymenochaetales</taxon>
        <taxon>Schizoporaceae</taxon>
        <taxon>Schizopora</taxon>
    </lineage>
</organism>
<dbReference type="InParanoid" id="A0A0H2SKL0"/>